<dbReference type="InterPro" id="IPR014735">
    <property type="entry name" value="Transposase_Tn5-like_N"/>
</dbReference>
<dbReference type="PANTHER" id="PTHR37319:SF1">
    <property type="entry name" value="TRANSPOSASE TN5 DIMERISATION DOMAIN-CONTAINING PROTEIN"/>
    <property type="match status" value="1"/>
</dbReference>
<protein>
    <submittedName>
        <fullName evidence="4">Transposase Tn5</fullName>
    </submittedName>
</protein>
<dbReference type="PANTHER" id="PTHR37319">
    <property type="entry name" value="TRANSPOSASE"/>
    <property type="match status" value="1"/>
</dbReference>
<dbReference type="SUPFAM" id="SSF53098">
    <property type="entry name" value="Ribonuclease H-like"/>
    <property type="match status" value="1"/>
</dbReference>
<dbReference type="InterPro" id="IPR038215">
    <property type="entry name" value="TN5-like_N_sf"/>
</dbReference>
<feature type="non-terminal residue" evidence="4">
    <location>
        <position position="779"/>
    </location>
</feature>
<reference evidence="4" key="2">
    <citation type="journal article" date="2014" name="ISME J.">
        <title>Microbial stratification in low pH oxic and suboxic macroscopic growths along an acid mine drainage.</title>
        <authorList>
            <person name="Mendez-Garcia C."/>
            <person name="Mesa V."/>
            <person name="Sprenger R.R."/>
            <person name="Richter M."/>
            <person name="Diez M.S."/>
            <person name="Solano J."/>
            <person name="Bargiela R."/>
            <person name="Golyshina O.V."/>
            <person name="Manteca A."/>
            <person name="Ramos J.L."/>
            <person name="Gallego J.R."/>
            <person name="Llorente I."/>
            <person name="Martins Dos Santos V.A."/>
            <person name="Jensen O.N."/>
            <person name="Pelaez A.I."/>
            <person name="Sanchez J."/>
            <person name="Ferrer M."/>
        </authorList>
    </citation>
    <scope>NUCLEOTIDE SEQUENCE</scope>
</reference>
<evidence type="ECO:0000259" key="2">
    <source>
        <dbReference type="Pfam" id="PF02281"/>
    </source>
</evidence>
<dbReference type="Pfam" id="PF02281">
    <property type="entry name" value="Dimer_Tnp_Tn5"/>
    <property type="match status" value="1"/>
</dbReference>
<dbReference type="AlphaFoldDB" id="T1BS29"/>
<feature type="compositionally biased region" description="Pro residues" evidence="1">
    <location>
        <begin position="453"/>
        <end position="463"/>
    </location>
</feature>
<reference evidence="4" key="1">
    <citation type="submission" date="2013-08" db="EMBL/GenBank/DDBJ databases">
        <authorList>
            <person name="Mendez C."/>
            <person name="Richter M."/>
            <person name="Ferrer M."/>
            <person name="Sanchez J."/>
        </authorList>
    </citation>
    <scope>NUCLEOTIDE SEQUENCE</scope>
</reference>
<dbReference type="InterPro" id="IPR003201">
    <property type="entry name" value="Transposase_Tn5"/>
</dbReference>
<dbReference type="InterPro" id="IPR054836">
    <property type="entry name" value="Tn5_transposase"/>
</dbReference>
<dbReference type="EMBL" id="AUZX01004247">
    <property type="protein sequence ID" value="EQD71363.1"/>
    <property type="molecule type" value="Genomic_DNA"/>
</dbReference>
<dbReference type="InterPro" id="IPR012337">
    <property type="entry name" value="RNaseH-like_sf"/>
</dbReference>
<evidence type="ECO:0000313" key="4">
    <source>
        <dbReference type="EMBL" id="EQD71363.1"/>
    </source>
</evidence>
<dbReference type="InterPro" id="IPR047768">
    <property type="entry name" value="Tn5p-like"/>
</dbReference>
<dbReference type="Gene3D" id="1.10.740.10">
    <property type="entry name" value="Transferase Inhibitor Protein From Tn5, Chain"/>
    <property type="match status" value="1"/>
</dbReference>
<dbReference type="Gene3D" id="1.10.246.40">
    <property type="entry name" value="Tn5 transposase, domain 1"/>
    <property type="match status" value="1"/>
</dbReference>
<evidence type="ECO:0000256" key="1">
    <source>
        <dbReference type="SAM" id="MobiDB-lite"/>
    </source>
</evidence>
<dbReference type="NCBIfam" id="NF033590">
    <property type="entry name" value="transpos_IS4_3"/>
    <property type="match status" value="1"/>
</dbReference>
<feature type="domain" description="Transposase Tn5-like N-terminal" evidence="3">
    <location>
        <begin position="296"/>
        <end position="353"/>
    </location>
</feature>
<dbReference type="Gene3D" id="3.90.350.10">
    <property type="entry name" value="Transposase Inhibitor Protein From Tn5, Chain A, domain 1"/>
    <property type="match status" value="1"/>
</dbReference>
<evidence type="ECO:0000259" key="3">
    <source>
        <dbReference type="Pfam" id="PF14706"/>
    </source>
</evidence>
<dbReference type="Pfam" id="PF14236">
    <property type="entry name" value="DruA"/>
    <property type="match status" value="1"/>
</dbReference>
<proteinExistence type="predicted"/>
<sequence length="779" mass="86434">MKIFGQTLDTSILDTIRTEAASAVTRSALARKVCEILGWRGANGKPKEMNARLLLNTLEEKGEVVLPPSRGPVPGWTPPEETDPLWKTMAEPFEGLLSEIGPLEFVRVATKEESRLWNALFSRYHYLGKGPLCGAQIRYLAKSPVLGYVGGAAFTSASWKVTARDLWIGWSEEGRQKNLGKVVNNSRFLILPHIRVPHLASHLLGRLLRRLPSDWERLYGERPVAVETFVERERFAGTCYRAANFTEIGPTAGLGRKGLGTSVKTIFAYPLVPNFREVLRAGQTEDPLPSARVFSDWTEEEFGGVDLGDARLGARCRILAQDFYARPQASIPQACGGDRAKAKAAYRFFDHERATLEVLLEPHQKATIERMKAYPVVLCAQDTTELDYSGHPDTEGLGPIGNHKGGAQGLLLHDTVAFTTDGTPLGVVQAQTWVRPKEKPAPPPPKKRGPKPKNAPPPPPALPDPKSESEKWLVSYREVARIQALVPGTRLVSVGDREADFYELFEVATRDPKGPGLLVRAVKDRMTTEATPLWESVKSQPASGTIEVEIPRKGGRPGRTARLSVRYGSFEIAPPAQGKFKGSRSVSLQAVVVTEIDCSEGTEPLEWKLLTTEPVDSLEKAAKVVGWYAKRWGIEVFHRTLKSGCRIEDRQLGNDHRLEACLAIDMVVAWRLFSLMKLGREIPDAPCTVFFEEAEWKALCIYHSKNPEPPETAPTLREAIRMTAKMGGFLGRKGDGEPGTEVLWKGLQKLENIAEFWEILEKMRRAGPTSPVPKRRRYG</sequence>
<accession>T1BS29</accession>
<gene>
    <name evidence="4" type="ORF">B1A_05821</name>
</gene>
<feature type="domain" description="Transposase Tn5 dimerisation" evidence="2">
    <location>
        <begin position="667"/>
        <end position="752"/>
    </location>
</feature>
<dbReference type="InterPro" id="IPR014737">
    <property type="entry name" value="Transposase_Tn5-like_C"/>
</dbReference>
<comment type="caution">
    <text evidence="4">The sequence shown here is derived from an EMBL/GenBank/DDBJ whole genome shotgun (WGS) entry which is preliminary data.</text>
</comment>
<feature type="region of interest" description="Disordered" evidence="1">
    <location>
        <begin position="428"/>
        <end position="469"/>
    </location>
</feature>
<name>T1BS29_9ZZZZ</name>
<organism evidence="4">
    <name type="scientific">mine drainage metagenome</name>
    <dbReference type="NCBI Taxonomy" id="410659"/>
    <lineage>
        <taxon>unclassified sequences</taxon>
        <taxon>metagenomes</taxon>
        <taxon>ecological metagenomes</taxon>
    </lineage>
</organism>
<dbReference type="Pfam" id="PF14706">
    <property type="entry name" value="Tnp_DNA_bind"/>
    <property type="match status" value="1"/>
</dbReference>
<dbReference type="InterPro" id="IPR025639">
    <property type="entry name" value="DruA"/>
</dbReference>